<keyword evidence="2" id="KW-0436">Ligase</keyword>
<dbReference type="GO" id="GO:0004812">
    <property type="term" value="F:aminoacyl-tRNA ligase activity"/>
    <property type="evidence" value="ECO:0007669"/>
    <property type="project" value="UniProtKB-KW"/>
</dbReference>
<name>R6TMH3_9FIRM</name>
<sequence>MFEDGIDTNTARNCVNGLVEKYSGFSAFFTGNDEAGYSFIIGSKNADCNTVAAALRNKLGARGGGKPVMVQGSVKAAKSEIEEVLKEVL</sequence>
<dbReference type="EMBL" id="CBFV010000060">
    <property type="protein sequence ID" value="CDC73430.1"/>
    <property type="molecule type" value="Genomic_DNA"/>
</dbReference>
<dbReference type="GO" id="GO:0003676">
    <property type="term" value="F:nucleic acid binding"/>
    <property type="evidence" value="ECO:0007669"/>
    <property type="project" value="InterPro"/>
</dbReference>
<dbReference type="Gene3D" id="3.10.310.40">
    <property type="match status" value="1"/>
</dbReference>
<dbReference type="InterPro" id="IPR003156">
    <property type="entry name" value="DHHA1_dom"/>
</dbReference>
<proteinExistence type="predicted"/>
<evidence type="ECO:0000313" key="3">
    <source>
        <dbReference type="Proteomes" id="UP000018162"/>
    </source>
</evidence>
<evidence type="ECO:0000259" key="1">
    <source>
        <dbReference type="Pfam" id="PF02272"/>
    </source>
</evidence>
<evidence type="ECO:0000313" key="2">
    <source>
        <dbReference type="EMBL" id="CDC73430.1"/>
    </source>
</evidence>
<reference evidence="2" key="1">
    <citation type="submission" date="2012-11" db="EMBL/GenBank/DDBJ databases">
        <title>Dependencies among metagenomic species, viruses, plasmids and units of genetic variation.</title>
        <authorList>
            <person name="Nielsen H.B."/>
            <person name="Almeida M."/>
            <person name="Juncker A.S."/>
            <person name="Rasmussen S."/>
            <person name="Li J."/>
            <person name="Sunagawa S."/>
            <person name="Plichta D."/>
            <person name="Gautier L."/>
            <person name="Le Chatelier E."/>
            <person name="Peletier E."/>
            <person name="Bonde I."/>
            <person name="Nielsen T."/>
            <person name="Manichanh C."/>
            <person name="Arumugam M."/>
            <person name="Batto J."/>
            <person name="Santos M.B.Q.D."/>
            <person name="Blom N."/>
            <person name="Borruel N."/>
            <person name="Burgdorf K.S."/>
            <person name="Boumezbeur F."/>
            <person name="Casellas F."/>
            <person name="Dore J."/>
            <person name="Guarner F."/>
            <person name="Hansen T."/>
            <person name="Hildebrand F."/>
            <person name="Kaas R.S."/>
            <person name="Kennedy S."/>
            <person name="Kristiansen K."/>
            <person name="Kultima J.R."/>
            <person name="Leonard P."/>
            <person name="Levenez F."/>
            <person name="Lund O."/>
            <person name="Moumen B."/>
            <person name="Le Paslier D."/>
            <person name="Pons N."/>
            <person name="Pedersen O."/>
            <person name="Prifti E."/>
            <person name="Qin J."/>
            <person name="Raes J."/>
            <person name="Tap J."/>
            <person name="Tims S."/>
            <person name="Ussery D.W."/>
            <person name="Yamada T."/>
            <person name="MetaHit consortium"/>
            <person name="Renault P."/>
            <person name="Sicheritz-Ponten T."/>
            <person name="Bork P."/>
            <person name="Wang J."/>
            <person name="Brunak S."/>
            <person name="Ehrlich S.D."/>
        </authorList>
    </citation>
    <scope>NUCLEOTIDE SEQUENCE [LARGE SCALE GENOMIC DNA]</scope>
</reference>
<accession>R6TMH3</accession>
<protein>
    <submittedName>
        <fullName evidence="2">Alanyl-tRNA synthetase</fullName>
    </submittedName>
</protein>
<dbReference type="Proteomes" id="UP000018162">
    <property type="component" value="Unassembled WGS sequence"/>
</dbReference>
<organism evidence="2 3">
    <name type="scientific">Agathobacter rectalis CAG:36</name>
    <dbReference type="NCBI Taxonomy" id="1263079"/>
    <lineage>
        <taxon>Bacteria</taxon>
        <taxon>Bacillati</taxon>
        <taxon>Bacillota</taxon>
        <taxon>Clostridia</taxon>
        <taxon>Lachnospirales</taxon>
        <taxon>Lachnospiraceae</taxon>
        <taxon>Agathobacter</taxon>
    </lineage>
</organism>
<keyword evidence="2" id="KW-0030">Aminoacyl-tRNA synthetase</keyword>
<feature type="domain" description="DHHA1" evidence="1">
    <location>
        <begin position="3"/>
        <end position="88"/>
    </location>
</feature>
<dbReference type="AlphaFoldDB" id="R6TMH3"/>
<gene>
    <name evidence="2" type="ORF">BN626_01158</name>
</gene>
<comment type="caution">
    <text evidence="2">The sequence shown here is derived from an EMBL/GenBank/DDBJ whole genome shotgun (WGS) entry which is preliminary data.</text>
</comment>
<dbReference type="Pfam" id="PF02272">
    <property type="entry name" value="DHHA1"/>
    <property type="match status" value="1"/>
</dbReference>